<evidence type="ECO:0000256" key="5">
    <source>
        <dbReference type="ARBA" id="ARBA00023239"/>
    </source>
</evidence>
<sequence>MDENRAPLYEKLAEHSRRRPLSFHVPGHKSGQGLDERAEDHYASVMAIDLTEITGLDDLHQPEEAIDEAQKLAAQCFGAEMTFFLVNGSTVGNLAMLMSLCGKGDLVLVQRNVHKSVIHALMLAEARAVFITPQMDELTGLATGVSAGDAERALRAYPEAKGLLITNPNYYGMGVRVSELAELAHQYGKPLLVDEAHGAHYGFHPGVPPSALSEGADVVVQSTHKMLTSMTMSAMLHVQGPRIDRTGLRRYLSMLQSSSPSYPLMASLDLARRQMATQGEQIIDQALQHIRWFTGQMSKLPSFRAIGEGMFSAAVHTKDPFKVAIEDLTGTLNGYKLQERLEARDCFCEMADPRHVLLVFGLGSHKRDAEKLFQVFCEINAELRLDKKELMPKTTNIYKLTPQMSISAPVSFSHSAARRSGPTVRVPIDEAVQRFAAELIIPYPPGIPILYPGEQITPETAEYLGSLTRAGAKFHGNAPDERCTIAVFAQC</sequence>
<dbReference type="CDD" id="cd00615">
    <property type="entry name" value="Orn_deC_like"/>
    <property type="match status" value="1"/>
</dbReference>
<keyword evidence="4" id="KW-0663">Pyridoxal phosphate</keyword>
<keyword evidence="9" id="KW-1185">Reference proteome</keyword>
<dbReference type="PANTHER" id="PTHR43277">
    <property type="entry name" value="ARGININE DECARBOXYLASE"/>
    <property type="match status" value="1"/>
</dbReference>
<keyword evidence="3" id="KW-0210">Decarboxylase</keyword>
<dbReference type="Gene3D" id="3.40.640.10">
    <property type="entry name" value="Type I PLP-dependent aspartate aminotransferase-like (Major domain)"/>
    <property type="match status" value="1"/>
</dbReference>
<feature type="domain" description="Orn/Lys/Arg decarboxylases family 1 pyridoxal-P attachment site" evidence="6">
    <location>
        <begin position="7"/>
        <end position="306"/>
    </location>
</feature>
<dbReference type="SUPFAM" id="SSF53383">
    <property type="entry name" value="PLP-dependent transferases"/>
    <property type="match status" value="1"/>
</dbReference>
<dbReference type="InterPro" id="IPR052357">
    <property type="entry name" value="Orn_Lys_Arg_decarboxylase-I"/>
</dbReference>
<reference evidence="8 9" key="1">
    <citation type="submission" date="2019-02" db="EMBL/GenBank/DDBJ databases">
        <title>Paenibacillus sp. nov., isolated from surface-sterilized tissue of Thalictrum simplex L.</title>
        <authorList>
            <person name="Tuo L."/>
        </authorList>
    </citation>
    <scope>NUCLEOTIDE SEQUENCE [LARGE SCALE GENOMIC DNA]</scope>
    <source>
        <strain evidence="8 9">N2SHLJ1</strain>
    </source>
</reference>
<evidence type="ECO:0000313" key="9">
    <source>
        <dbReference type="Proteomes" id="UP000293142"/>
    </source>
</evidence>
<feature type="domain" description="Orn/Lys/Arg decarboxylase C-terminal" evidence="7">
    <location>
        <begin position="387"/>
        <end position="479"/>
    </location>
</feature>
<accession>A0A4Q9DEQ9</accession>
<dbReference type="SUPFAM" id="SSF55904">
    <property type="entry name" value="Ornithine decarboxylase C-terminal domain"/>
    <property type="match status" value="1"/>
</dbReference>
<dbReference type="PANTHER" id="PTHR43277:SF3">
    <property type="entry name" value="DECARBOXYLASE, PUTATIVE-RELATED"/>
    <property type="match status" value="1"/>
</dbReference>
<evidence type="ECO:0000259" key="6">
    <source>
        <dbReference type="Pfam" id="PF01276"/>
    </source>
</evidence>
<dbReference type="InterPro" id="IPR015424">
    <property type="entry name" value="PyrdxlP-dep_Trfase"/>
</dbReference>
<comment type="caution">
    <text evidence="8">The sequence shown here is derived from an EMBL/GenBank/DDBJ whole genome shotgun (WGS) entry which is preliminary data.</text>
</comment>
<evidence type="ECO:0000256" key="3">
    <source>
        <dbReference type="ARBA" id="ARBA00022793"/>
    </source>
</evidence>
<dbReference type="GO" id="GO:0016831">
    <property type="term" value="F:carboxy-lyase activity"/>
    <property type="evidence" value="ECO:0007669"/>
    <property type="project" value="UniProtKB-KW"/>
</dbReference>
<evidence type="ECO:0000259" key="7">
    <source>
        <dbReference type="Pfam" id="PF03711"/>
    </source>
</evidence>
<evidence type="ECO:0000256" key="4">
    <source>
        <dbReference type="ARBA" id="ARBA00022898"/>
    </source>
</evidence>
<dbReference type="Gene3D" id="3.90.100.10">
    <property type="entry name" value="Orn/Lys/Arg decarboxylase, C-terminal domain"/>
    <property type="match status" value="1"/>
</dbReference>
<dbReference type="GO" id="GO:0008483">
    <property type="term" value="F:transaminase activity"/>
    <property type="evidence" value="ECO:0007669"/>
    <property type="project" value="UniProtKB-KW"/>
</dbReference>
<comment type="similarity">
    <text evidence="2">Belongs to the Orn/Lys/Arg decarboxylase class-I family.</text>
</comment>
<dbReference type="Pfam" id="PF03711">
    <property type="entry name" value="OKR_DC_1_C"/>
    <property type="match status" value="1"/>
</dbReference>
<keyword evidence="5" id="KW-0456">Lyase</keyword>
<dbReference type="Proteomes" id="UP000293142">
    <property type="component" value="Unassembled WGS sequence"/>
</dbReference>
<dbReference type="RefSeq" id="WP_131018629.1">
    <property type="nucleotide sequence ID" value="NZ_SIRE01000042.1"/>
</dbReference>
<dbReference type="InterPro" id="IPR015421">
    <property type="entry name" value="PyrdxlP-dep_Trfase_major"/>
</dbReference>
<comment type="cofactor">
    <cofactor evidence="1">
        <name>pyridoxal 5'-phosphate</name>
        <dbReference type="ChEBI" id="CHEBI:597326"/>
    </cofactor>
</comment>
<dbReference type="AlphaFoldDB" id="A0A4Q9DEQ9"/>
<dbReference type="Pfam" id="PF01276">
    <property type="entry name" value="OKR_DC_1"/>
    <property type="match status" value="1"/>
</dbReference>
<protein>
    <submittedName>
        <fullName evidence="8">Aminotransferase class I/II-fold pyridoxal phosphate-dependent enzyme</fullName>
    </submittedName>
</protein>
<keyword evidence="8" id="KW-0808">Transferase</keyword>
<dbReference type="OrthoDB" id="9815233at2"/>
<keyword evidence="8" id="KW-0032">Aminotransferase</keyword>
<gene>
    <name evidence="8" type="ORF">EYB31_37140</name>
</gene>
<proteinExistence type="inferred from homology"/>
<dbReference type="InterPro" id="IPR008286">
    <property type="entry name" value="Prn/Lys/Arg_de-COase_C"/>
</dbReference>
<organism evidence="8 9">
    <name type="scientific">Paenibacillus thalictri</name>
    <dbReference type="NCBI Taxonomy" id="2527873"/>
    <lineage>
        <taxon>Bacteria</taxon>
        <taxon>Bacillati</taxon>
        <taxon>Bacillota</taxon>
        <taxon>Bacilli</taxon>
        <taxon>Bacillales</taxon>
        <taxon>Paenibacillaceae</taxon>
        <taxon>Paenibacillus</taxon>
    </lineage>
</organism>
<evidence type="ECO:0000256" key="1">
    <source>
        <dbReference type="ARBA" id="ARBA00001933"/>
    </source>
</evidence>
<dbReference type="EMBL" id="SIRE01000042">
    <property type="protein sequence ID" value="TBL68997.1"/>
    <property type="molecule type" value="Genomic_DNA"/>
</dbReference>
<evidence type="ECO:0000256" key="2">
    <source>
        <dbReference type="ARBA" id="ARBA00010671"/>
    </source>
</evidence>
<name>A0A4Q9DEQ9_9BACL</name>
<evidence type="ECO:0000313" key="8">
    <source>
        <dbReference type="EMBL" id="TBL68997.1"/>
    </source>
</evidence>
<dbReference type="InterPro" id="IPR036633">
    <property type="entry name" value="Prn/Lys/Arg_de-COase_C_sf"/>
</dbReference>
<dbReference type="InterPro" id="IPR000310">
    <property type="entry name" value="Orn/Lys/Arg_deCO2ase_major_dom"/>
</dbReference>